<sequence length="140" mass="15831">MTQRPKLVTPDVVFNILNAKRRVGHDFCHQSQGGALLWGPQVQDIRRNNTDPFCGWCMGHFGAGADIRPSAELAKRDCSPDRFLLYRLKDLLNQRQFILSLEPEECLLSLWAQRMPTLPAKPRENASPPAEPEKISPAEP</sequence>
<organism evidence="2 3">
    <name type="scientific">Trichonephila inaurata madagascariensis</name>
    <dbReference type="NCBI Taxonomy" id="2747483"/>
    <lineage>
        <taxon>Eukaryota</taxon>
        <taxon>Metazoa</taxon>
        <taxon>Ecdysozoa</taxon>
        <taxon>Arthropoda</taxon>
        <taxon>Chelicerata</taxon>
        <taxon>Arachnida</taxon>
        <taxon>Araneae</taxon>
        <taxon>Araneomorphae</taxon>
        <taxon>Entelegynae</taxon>
        <taxon>Araneoidea</taxon>
        <taxon>Nephilidae</taxon>
        <taxon>Trichonephila</taxon>
        <taxon>Trichonephila inaurata</taxon>
    </lineage>
</organism>
<reference evidence="2" key="1">
    <citation type="submission" date="2020-08" db="EMBL/GenBank/DDBJ databases">
        <title>Multicomponent nature underlies the extraordinary mechanical properties of spider dragline silk.</title>
        <authorList>
            <person name="Kono N."/>
            <person name="Nakamura H."/>
            <person name="Mori M."/>
            <person name="Yoshida Y."/>
            <person name="Ohtoshi R."/>
            <person name="Malay A.D."/>
            <person name="Moran D.A.P."/>
            <person name="Tomita M."/>
            <person name="Numata K."/>
            <person name="Arakawa K."/>
        </authorList>
    </citation>
    <scope>NUCLEOTIDE SEQUENCE</scope>
</reference>
<feature type="compositionally biased region" description="Basic and acidic residues" evidence="1">
    <location>
        <begin position="131"/>
        <end position="140"/>
    </location>
</feature>
<proteinExistence type="predicted"/>
<accession>A0A8X7BYP9</accession>
<evidence type="ECO:0000256" key="1">
    <source>
        <dbReference type="SAM" id="MobiDB-lite"/>
    </source>
</evidence>
<dbReference type="AlphaFoldDB" id="A0A8X7BYP9"/>
<dbReference type="EMBL" id="BMAV01007319">
    <property type="protein sequence ID" value="GFY50101.1"/>
    <property type="molecule type" value="Genomic_DNA"/>
</dbReference>
<gene>
    <name evidence="2" type="ORF">TNIN_168961</name>
</gene>
<evidence type="ECO:0000313" key="2">
    <source>
        <dbReference type="EMBL" id="GFY50101.1"/>
    </source>
</evidence>
<keyword evidence="3" id="KW-1185">Reference proteome</keyword>
<protein>
    <submittedName>
        <fullName evidence="2">Uncharacterized protein</fullName>
    </submittedName>
</protein>
<comment type="caution">
    <text evidence="2">The sequence shown here is derived from an EMBL/GenBank/DDBJ whole genome shotgun (WGS) entry which is preliminary data.</text>
</comment>
<dbReference type="Proteomes" id="UP000886998">
    <property type="component" value="Unassembled WGS sequence"/>
</dbReference>
<name>A0A8X7BYP9_9ARAC</name>
<feature type="region of interest" description="Disordered" evidence="1">
    <location>
        <begin position="118"/>
        <end position="140"/>
    </location>
</feature>
<evidence type="ECO:0000313" key="3">
    <source>
        <dbReference type="Proteomes" id="UP000886998"/>
    </source>
</evidence>